<dbReference type="EMBL" id="BCMM01000001">
    <property type="protein sequence ID" value="GAQ60069.1"/>
    <property type="molecule type" value="Genomic_DNA"/>
</dbReference>
<name>A0A100JIB3_STRSC</name>
<sequence>MRQEVLDLLSAVGRAGGARVALEVVETMGMDLSDLTCGRPRCAVPRSLIDHDACPDVEGTRFGRIARAYAAVDVADRQSARAVLVRRVGSEVVGPTVSSDGA</sequence>
<comment type="caution">
    <text evidence="1">The sequence shown here is derived from an EMBL/GenBank/DDBJ whole genome shotgun (WGS) entry which is preliminary data.</text>
</comment>
<evidence type="ECO:0000313" key="1">
    <source>
        <dbReference type="EMBL" id="GAQ60069.1"/>
    </source>
</evidence>
<reference evidence="1 2" key="2">
    <citation type="journal article" date="2016" name="Genome Announc.">
        <title>Draft Genome Sequences of Streptomyces scabiei S58, Streptomyces turgidiscabies T45, and Streptomyces acidiscabies a10, the Pathogens of Potato Common Scab, Isolated in Japan.</title>
        <authorList>
            <person name="Tomihama T."/>
            <person name="Nishi Y."/>
            <person name="Sakai M."/>
            <person name="Ikenaga M."/>
            <person name="Okubo T."/>
            <person name="Ikeda S."/>
        </authorList>
    </citation>
    <scope>NUCLEOTIDE SEQUENCE [LARGE SCALE GENOMIC DNA]</scope>
    <source>
        <strain evidence="1 2">S58</strain>
    </source>
</reference>
<protein>
    <submittedName>
        <fullName evidence="1">Uncharacterized protein</fullName>
    </submittedName>
</protein>
<accession>A0A100JIB3</accession>
<organism evidence="1 2">
    <name type="scientific">Streptomyces scabiei</name>
    <dbReference type="NCBI Taxonomy" id="1930"/>
    <lineage>
        <taxon>Bacteria</taxon>
        <taxon>Bacillati</taxon>
        <taxon>Actinomycetota</taxon>
        <taxon>Actinomycetes</taxon>
        <taxon>Kitasatosporales</taxon>
        <taxon>Streptomycetaceae</taxon>
        <taxon>Streptomyces</taxon>
    </lineage>
</organism>
<proteinExistence type="predicted"/>
<reference evidence="2" key="1">
    <citation type="submission" date="2015-11" db="EMBL/GenBank/DDBJ databases">
        <authorList>
            <consortium name="Cross-ministerial Strategic Innovation Promotion Program (SIP) consortium"/>
            <person name="Tomihama T."/>
            <person name="Ikenaga M."/>
            <person name="Sakai M."/>
            <person name="Okubo T."/>
            <person name="Ikeda S."/>
        </authorList>
    </citation>
    <scope>NUCLEOTIDE SEQUENCE [LARGE SCALE GENOMIC DNA]</scope>
    <source>
        <strain evidence="2">S58</strain>
    </source>
</reference>
<reference evidence="2" key="3">
    <citation type="submission" date="2016-02" db="EMBL/GenBank/DDBJ databases">
        <title>Draft genome of pathogenic Streptomyces sp. in Japan.</title>
        <authorList>
            <person name="Tomihama T."/>
            <person name="Ikenaga M."/>
            <person name="Sakai M."/>
            <person name="Okubo T."/>
            <person name="Ikeda S."/>
        </authorList>
    </citation>
    <scope>NUCLEOTIDE SEQUENCE [LARGE SCALE GENOMIC DNA]</scope>
    <source>
        <strain evidence="2">S58</strain>
    </source>
</reference>
<gene>
    <name evidence="1" type="ORF">SsS58_00409</name>
</gene>
<evidence type="ECO:0000313" key="2">
    <source>
        <dbReference type="Proteomes" id="UP000067448"/>
    </source>
</evidence>
<dbReference type="AlphaFoldDB" id="A0A100JIB3"/>
<dbReference type="Proteomes" id="UP000067448">
    <property type="component" value="Unassembled WGS sequence"/>
</dbReference>